<feature type="domain" description="SGNH hydrolase-type esterase" evidence="4">
    <location>
        <begin position="25"/>
        <end position="200"/>
    </location>
</feature>
<feature type="signal peptide" evidence="3">
    <location>
        <begin position="1"/>
        <end position="18"/>
    </location>
</feature>
<organism evidence="5 6">
    <name type="scientific">Microbulbifer halophilus</name>
    <dbReference type="NCBI Taxonomy" id="453963"/>
    <lineage>
        <taxon>Bacteria</taxon>
        <taxon>Pseudomonadati</taxon>
        <taxon>Pseudomonadota</taxon>
        <taxon>Gammaproteobacteria</taxon>
        <taxon>Cellvibrionales</taxon>
        <taxon>Microbulbiferaceae</taxon>
        <taxon>Microbulbifer</taxon>
    </lineage>
</organism>
<dbReference type="CDD" id="cd01821">
    <property type="entry name" value="Rhamnogalacturan_acetylesterase_like"/>
    <property type="match status" value="1"/>
</dbReference>
<comment type="caution">
    <text evidence="5">The sequence shown here is derived from an EMBL/GenBank/DDBJ whole genome shotgun (WGS) entry which is preliminary data.</text>
</comment>
<protein>
    <submittedName>
        <fullName evidence="5">Rhamnogalacturonan acetylesterase</fullName>
    </submittedName>
</protein>
<evidence type="ECO:0000256" key="1">
    <source>
        <dbReference type="ARBA" id="ARBA00008668"/>
    </source>
</evidence>
<dbReference type="Proteomes" id="UP001597425">
    <property type="component" value="Unassembled WGS sequence"/>
</dbReference>
<keyword evidence="3" id="KW-0732">Signal</keyword>
<dbReference type="InterPro" id="IPR036514">
    <property type="entry name" value="SGNH_hydro_sf"/>
</dbReference>
<dbReference type="InterPro" id="IPR037459">
    <property type="entry name" value="RhgT-like"/>
</dbReference>
<evidence type="ECO:0000259" key="4">
    <source>
        <dbReference type="Pfam" id="PF13472"/>
    </source>
</evidence>
<accession>A0ABW5EC91</accession>
<dbReference type="Gene3D" id="3.40.50.1110">
    <property type="entry name" value="SGNH hydrolase"/>
    <property type="match status" value="1"/>
</dbReference>
<comment type="similarity">
    <text evidence="1">Belongs to the 'GDSL' lipolytic enzyme family.</text>
</comment>
<sequence>MKKLLCLLPLLIATAVQAETIYMAGDSTMAIKHVKDYPETGWGVPFQYFFDDDIAVDNRAKNGRSTRTFIEEGRWGSIEKSLKKGDYVIIQFGHNDEVESKVDRYTAPDQYRANLSRFIRETRAKDATPLLMTPVTRRYFAGPNKIEHTHPYADLAREVAASEEVGFIDMEKVTREYFQEMGDETSALRFMHIPPNTHPNYPVGVRDDTHFNHLGAREVAQLVLEELKEMNHPLAQRLRKPDPKHLALEY</sequence>
<evidence type="ECO:0000313" key="5">
    <source>
        <dbReference type="EMBL" id="MFD2308984.1"/>
    </source>
</evidence>
<proteinExistence type="inferred from homology"/>
<dbReference type="PANTHER" id="PTHR43695:SF1">
    <property type="entry name" value="RHAMNOGALACTURONAN ACETYLESTERASE"/>
    <property type="match status" value="1"/>
</dbReference>
<dbReference type="PANTHER" id="PTHR43695">
    <property type="entry name" value="PUTATIVE (AFU_ORTHOLOGUE AFUA_2G17250)-RELATED"/>
    <property type="match status" value="1"/>
</dbReference>
<dbReference type="SUPFAM" id="SSF52266">
    <property type="entry name" value="SGNH hydrolase"/>
    <property type="match status" value="1"/>
</dbReference>
<feature type="chain" id="PRO_5046440731" evidence="3">
    <location>
        <begin position="19"/>
        <end position="250"/>
    </location>
</feature>
<evidence type="ECO:0000313" key="6">
    <source>
        <dbReference type="Proteomes" id="UP001597425"/>
    </source>
</evidence>
<evidence type="ECO:0000256" key="3">
    <source>
        <dbReference type="SAM" id="SignalP"/>
    </source>
</evidence>
<gene>
    <name evidence="5" type="ORF">ACFSKX_01020</name>
</gene>
<dbReference type="EMBL" id="JBHUJD010000001">
    <property type="protein sequence ID" value="MFD2308984.1"/>
    <property type="molecule type" value="Genomic_DNA"/>
</dbReference>
<name>A0ABW5EC91_9GAMM</name>
<reference evidence="6" key="1">
    <citation type="journal article" date="2019" name="Int. J. Syst. Evol. Microbiol.">
        <title>The Global Catalogue of Microorganisms (GCM) 10K type strain sequencing project: providing services to taxonomists for standard genome sequencing and annotation.</title>
        <authorList>
            <consortium name="The Broad Institute Genomics Platform"/>
            <consortium name="The Broad Institute Genome Sequencing Center for Infectious Disease"/>
            <person name="Wu L."/>
            <person name="Ma J."/>
        </authorList>
    </citation>
    <scope>NUCLEOTIDE SEQUENCE [LARGE SCALE GENOMIC DNA]</scope>
    <source>
        <strain evidence="6">KCTC 12848</strain>
    </source>
</reference>
<keyword evidence="2" id="KW-0378">Hydrolase</keyword>
<dbReference type="Pfam" id="PF13472">
    <property type="entry name" value="Lipase_GDSL_2"/>
    <property type="match status" value="1"/>
</dbReference>
<keyword evidence="6" id="KW-1185">Reference proteome</keyword>
<dbReference type="RefSeq" id="WP_265721823.1">
    <property type="nucleotide sequence ID" value="NZ_JAPIVK010000015.1"/>
</dbReference>
<dbReference type="InterPro" id="IPR013830">
    <property type="entry name" value="SGNH_hydro"/>
</dbReference>
<evidence type="ECO:0000256" key="2">
    <source>
        <dbReference type="ARBA" id="ARBA00022801"/>
    </source>
</evidence>